<dbReference type="Pfam" id="PF12228">
    <property type="entry name" value="DUF3604"/>
    <property type="match status" value="1"/>
</dbReference>
<sequence>MEISDGEQTAGADFGSLDLVSPEEIEAGELACITLRYIAGSVGLGRGGTLTIWTDSDSDWAKPQVEDPTADGYLNLVPPIGCAASIHTPDHKSFVITLMSGKLSEGDSIDIILGDRSGGGGGLRAQTFYEPRRNFLCEVNPSGSGPDTWTPMGAETRSDSFKAEQVGQQDTSFVTQGSATGSATPAVLRISGGDASDLSALAPSDIELGSDFALQLKASDIWGNPAEKYRGTVEIKAPGLVVPGGNSLEFSEEDGGVRRIEGAVFTEEGATRIDIEDAQNGLIASSNQIRISQELPALKLFWGDPHSGQIGDASKIGDYFAYARDVSALDFAGYQRNDSAHSTDEYEVQQVEEKAYHEPGRFVPLPGYEWSGAVEIGGHHNVYFGRFDRPMKRWRGADKLGRPDESDLPHVKDLHNYYRGTDTVITPHVGGTHANLEWHDPTLEPAIEVTSTHGSFEWILRESIGKGYEMGFVGGNDCHTGRAGDDRPGFQERRYSKGGLTGIYAEQLTLKSILEAMKAKRLYATTGARIRAAVTVDGHFIGEKYSCGNQCEIKVNVEGTAPLERIEVYRGLNLIHTEVISGPPTGNKIRVLWDGASRWSSYSGIRWDGSVDVADGEIGDVSPIRFDSPRSNYQRVSSSKLALNGWACGYPSGLIFDLSKSTDSEISFAMNSSLIVGPTFAAHGEKQALRRMAHATGDSVRVSGTLAQLQNGP</sequence>
<dbReference type="SUPFAM" id="SSF89550">
    <property type="entry name" value="PHP domain-like"/>
    <property type="match status" value="1"/>
</dbReference>
<name>A0A382AVE2_9ZZZZ</name>
<feature type="non-terminal residue" evidence="1">
    <location>
        <position position="713"/>
    </location>
</feature>
<dbReference type="InterPro" id="IPR022028">
    <property type="entry name" value="DUF3604"/>
</dbReference>
<proteinExistence type="predicted"/>
<evidence type="ECO:0008006" key="2">
    <source>
        <dbReference type="Google" id="ProtNLM"/>
    </source>
</evidence>
<dbReference type="Gene3D" id="3.20.20.140">
    <property type="entry name" value="Metal-dependent hydrolases"/>
    <property type="match status" value="1"/>
</dbReference>
<reference evidence="1" key="1">
    <citation type="submission" date="2018-05" db="EMBL/GenBank/DDBJ databases">
        <authorList>
            <person name="Lanie J.A."/>
            <person name="Ng W.-L."/>
            <person name="Kazmierczak K.M."/>
            <person name="Andrzejewski T.M."/>
            <person name="Davidsen T.M."/>
            <person name="Wayne K.J."/>
            <person name="Tettelin H."/>
            <person name="Glass J.I."/>
            <person name="Rusch D."/>
            <person name="Podicherti R."/>
            <person name="Tsui H.-C.T."/>
            <person name="Winkler M.E."/>
        </authorList>
    </citation>
    <scope>NUCLEOTIDE SEQUENCE</scope>
</reference>
<gene>
    <name evidence="1" type="ORF">METZ01_LOCUS158125</name>
</gene>
<evidence type="ECO:0000313" key="1">
    <source>
        <dbReference type="EMBL" id="SVB05271.1"/>
    </source>
</evidence>
<accession>A0A382AVE2</accession>
<organism evidence="1">
    <name type="scientific">marine metagenome</name>
    <dbReference type="NCBI Taxonomy" id="408172"/>
    <lineage>
        <taxon>unclassified sequences</taxon>
        <taxon>metagenomes</taxon>
        <taxon>ecological metagenomes</taxon>
    </lineage>
</organism>
<dbReference type="EMBL" id="UINC01026931">
    <property type="protein sequence ID" value="SVB05271.1"/>
    <property type="molecule type" value="Genomic_DNA"/>
</dbReference>
<protein>
    <recommendedName>
        <fullName evidence="2">DUF3604 domain-containing protein</fullName>
    </recommendedName>
</protein>
<dbReference type="InterPro" id="IPR016195">
    <property type="entry name" value="Pol/histidinol_Pase-like"/>
</dbReference>
<dbReference type="AlphaFoldDB" id="A0A382AVE2"/>